<comment type="caution">
    <text evidence="2">The sequence shown here is derived from an EMBL/GenBank/DDBJ whole genome shotgun (WGS) entry which is preliminary data.</text>
</comment>
<name>A0A3M0LBL8_HIRRU</name>
<reference evidence="2 3" key="1">
    <citation type="submission" date="2018-07" db="EMBL/GenBank/DDBJ databases">
        <title>A high quality draft genome assembly of the barn swallow (H. rustica rustica).</title>
        <authorList>
            <person name="Formenti G."/>
            <person name="Chiara M."/>
            <person name="Poveda L."/>
            <person name="Francoijs K.-J."/>
            <person name="Bonisoli-Alquati A."/>
            <person name="Canova L."/>
            <person name="Gianfranceschi L."/>
            <person name="Horner D.S."/>
            <person name="Saino N."/>
        </authorList>
    </citation>
    <scope>NUCLEOTIDE SEQUENCE [LARGE SCALE GENOMIC DNA]</scope>
    <source>
        <strain evidence="2">Chelidonia</strain>
        <tissue evidence="2">Blood</tissue>
    </source>
</reference>
<feature type="compositionally biased region" description="Polar residues" evidence="1">
    <location>
        <begin position="16"/>
        <end position="27"/>
    </location>
</feature>
<dbReference type="Gene3D" id="2.30.30.850">
    <property type="match status" value="1"/>
</dbReference>
<evidence type="ECO:0000313" key="2">
    <source>
        <dbReference type="EMBL" id="RMC20440.1"/>
    </source>
</evidence>
<protein>
    <submittedName>
        <fullName evidence="2">Uncharacterized protein</fullName>
    </submittedName>
</protein>
<dbReference type="AlphaFoldDB" id="A0A3M0LBL8"/>
<feature type="region of interest" description="Disordered" evidence="1">
    <location>
        <begin position="1"/>
        <end position="27"/>
    </location>
</feature>
<dbReference type="EMBL" id="QRBI01000093">
    <property type="protein sequence ID" value="RMC20440.1"/>
    <property type="molecule type" value="Genomic_DNA"/>
</dbReference>
<organism evidence="2 3">
    <name type="scientific">Hirundo rustica rustica</name>
    <dbReference type="NCBI Taxonomy" id="333673"/>
    <lineage>
        <taxon>Eukaryota</taxon>
        <taxon>Metazoa</taxon>
        <taxon>Chordata</taxon>
        <taxon>Craniata</taxon>
        <taxon>Vertebrata</taxon>
        <taxon>Euteleostomi</taxon>
        <taxon>Archelosauria</taxon>
        <taxon>Archosauria</taxon>
        <taxon>Dinosauria</taxon>
        <taxon>Saurischia</taxon>
        <taxon>Theropoda</taxon>
        <taxon>Coelurosauria</taxon>
        <taxon>Aves</taxon>
        <taxon>Neognathae</taxon>
        <taxon>Neoaves</taxon>
        <taxon>Telluraves</taxon>
        <taxon>Australaves</taxon>
        <taxon>Passeriformes</taxon>
        <taxon>Sylvioidea</taxon>
        <taxon>Hirundinidae</taxon>
        <taxon>Hirundo</taxon>
    </lineage>
</organism>
<keyword evidence="3" id="KW-1185">Reference proteome</keyword>
<proteinExistence type="predicted"/>
<evidence type="ECO:0000256" key="1">
    <source>
        <dbReference type="SAM" id="MobiDB-lite"/>
    </source>
</evidence>
<accession>A0A3M0LBL8</accession>
<evidence type="ECO:0000313" key="3">
    <source>
        <dbReference type="Proteomes" id="UP000269221"/>
    </source>
</evidence>
<gene>
    <name evidence="2" type="ORF">DUI87_01290</name>
</gene>
<dbReference type="Proteomes" id="UP000269221">
    <property type="component" value="Unassembled WGS sequence"/>
</dbReference>
<sequence>MPLPLPRILEREQKATENGNDSPEDQMITSDQYLDRPRQELTSPHHTWTQPLTVLSSSRPIQTLRTETCMINEDAPEEGPSKSRASLLDPVYKKRLLQTKNVNLGDNRLPETLSLMKSLRQEAQLAQTLPLDFAVHSIQPGYWVLVKEWKEASLVLKWRGSFQVLLITETSIKTTEHEWTHHTWVKVSKTLEIWTSQLEEKDGRPWLTLSRCGLDQ</sequence>
<dbReference type="OrthoDB" id="8947436at2759"/>